<dbReference type="KEGG" id="rfo:REIFOR_01063"/>
<dbReference type="GO" id="GO:0005737">
    <property type="term" value="C:cytoplasm"/>
    <property type="evidence" value="ECO:0007669"/>
    <property type="project" value="UniProtKB-SubCell"/>
</dbReference>
<evidence type="ECO:0000256" key="11">
    <source>
        <dbReference type="PIRNR" id="PIRNR005894"/>
    </source>
</evidence>
<keyword evidence="8 13" id="KW-0408">Iron</keyword>
<dbReference type="PANTHER" id="PTHR10293:SF72">
    <property type="entry name" value="MONOTHIOL GLUTAREDOXIN-S14, CHLOROPLASTIC"/>
    <property type="match status" value="1"/>
</dbReference>
<keyword evidence="16" id="KW-1185">Reference proteome</keyword>
<dbReference type="Proteomes" id="UP000229757">
    <property type="component" value="Chromosome"/>
</dbReference>
<dbReference type="FunFam" id="3.40.30.10:FF:000006">
    <property type="entry name" value="Glutaredoxin"/>
    <property type="match status" value="1"/>
</dbReference>
<proteinExistence type="inferred from homology"/>
<feature type="binding site" evidence="12">
    <location>
        <begin position="96"/>
        <end position="97"/>
    </location>
    <ligand>
        <name>glutathione</name>
        <dbReference type="ChEBI" id="CHEBI:57925"/>
    </ligand>
</feature>
<dbReference type="InterPro" id="IPR002109">
    <property type="entry name" value="Glutaredoxin"/>
</dbReference>
<keyword evidence="10" id="KW-0676">Redox-active center</keyword>
<feature type="binding site" evidence="12">
    <location>
        <position position="83"/>
    </location>
    <ligand>
        <name>glutathione</name>
        <dbReference type="ChEBI" id="CHEBI:57925"/>
    </ligand>
</feature>
<keyword evidence="7 13" id="KW-0479">Metal-binding</keyword>
<dbReference type="InterPro" id="IPR033658">
    <property type="entry name" value="GRX_PICOT-like"/>
</dbReference>
<keyword evidence="6 13" id="KW-0001">2Fe-2S</keyword>
<organism evidence="15 16">
    <name type="scientific">Reinekea forsetii</name>
    <dbReference type="NCBI Taxonomy" id="1336806"/>
    <lineage>
        <taxon>Bacteria</taxon>
        <taxon>Pseudomonadati</taxon>
        <taxon>Pseudomonadota</taxon>
        <taxon>Gammaproteobacteria</taxon>
        <taxon>Oceanospirillales</taxon>
        <taxon>Saccharospirillaceae</taxon>
        <taxon>Reinekea</taxon>
    </lineage>
</organism>
<dbReference type="Pfam" id="PF00462">
    <property type="entry name" value="Glutaredoxin"/>
    <property type="match status" value="1"/>
</dbReference>
<sequence length="120" mass="13346">MGRRYLTRLVGYMSDTLENIKEQISSNAVLLYMKGNPNQPMCGFSAKTVQAVMSCGERFAYIDILQHPDIRAELPKFANWPTFPQLWVKGELIGGCDIVTEMSESGELETLIKASSAPAE</sequence>
<comment type="similarity">
    <text evidence="3 11">Belongs to the glutaredoxin family. Monothiol subfamily.</text>
</comment>
<evidence type="ECO:0000256" key="8">
    <source>
        <dbReference type="ARBA" id="ARBA00023004"/>
    </source>
</evidence>
<dbReference type="GO" id="GO:0046872">
    <property type="term" value="F:metal ion binding"/>
    <property type="evidence" value="ECO:0007669"/>
    <property type="project" value="UniProtKB-KW"/>
</dbReference>
<dbReference type="PIRSF" id="PIRSF005894">
    <property type="entry name" value="Monothiol_GRX"/>
    <property type="match status" value="1"/>
</dbReference>
<comment type="subunit">
    <text evidence="4">Homodimer.</text>
</comment>
<comment type="function">
    <text evidence="1">Monothiol glutaredoxin involved in the biogenesis of iron-sulfur clusters.</text>
</comment>
<dbReference type="InterPro" id="IPR014434">
    <property type="entry name" value="Monothiol_GRX"/>
</dbReference>
<evidence type="ECO:0000256" key="10">
    <source>
        <dbReference type="ARBA" id="ARBA00023284"/>
    </source>
</evidence>
<dbReference type="InterPro" id="IPR004480">
    <property type="entry name" value="Monothiol_GRX-rel"/>
</dbReference>
<dbReference type="GO" id="GO:0015036">
    <property type="term" value="F:disulfide oxidoreductase activity"/>
    <property type="evidence" value="ECO:0007669"/>
    <property type="project" value="InterPro"/>
</dbReference>
<keyword evidence="9 13" id="KW-0411">Iron-sulfur</keyword>
<evidence type="ECO:0000256" key="1">
    <source>
        <dbReference type="ARBA" id="ARBA00002853"/>
    </source>
</evidence>
<name>A0A2K8KTI8_9GAMM</name>
<comment type="subcellular location">
    <subcellularLocation>
        <location evidence="2">Cytoplasm</location>
    </subcellularLocation>
</comment>
<evidence type="ECO:0000256" key="5">
    <source>
        <dbReference type="ARBA" id="ARBA00022490"/>
    </source>
</evidence>
<feature type="domain" description="Glutaredoxin" evidence="14">
    <location>
        <begin position="29"/>
        <end position="93"/>
    </location>
</feature>
<evidence type="ECO:0000256" key="13">
    <source>
        <dbReference type="PIRSR" id="PIRSR005894-2"/>
    </source>
</evidence>
<dbReference type="PANTHER" id="PTHR10293">
    <property type="entry name" value="GLUTAREDOXIN FAMILY MEMBER"/>
    <property type="match status" value="1"/>
</dbReference>
<dbReference type="CDD" id="cd03028">
    <property type="entry name" value="GRX_PICOT_like"/>
    <property type="match status" value="1"/>
</dbReference>
<evidence type="ECO:0000313" key="15">
    <source>
        <dbReference type="EMBL" id="ATX76216.1"/>
    </source>
</evidence>
<evidence type="ECO:0000256" key="9">
    <source>
        <dbReference type="ARBA" id="ARBA00023014"/>
    </source>
</evidence>
<reference evidence="15 16" key="1">
    <citation type="journal article" date="2017" name="Environ. Microbiol.">
        <title>Genomic and physiological analyses of 'Reinekea forsetii' reveal a versatile opportunistic lifestyle during spring algae blooms.</title>
        <authorList>
            <person name="Avci B."/>
            <person name="Hahnke R.L."/>
            <person name="Chafee M."/>
            <person name="Fischer T."/>
            <person name="Gruber-Vodicka H."/>
            <person name="Tegetmeyer H.E."/>
            <person name="Harder J."/>
            <person name="Fuchs B.M."/>
            <person name="Amann R.I."/>
            <person name="Teeling H."/>
        </authorList>
    </citation>
    <scope>NUCLEOTIDE SEQUENCE [LARGE SCALE GENOMIC DNA]</scope>
    <source>
        <strain evidence="15 16">Hel1_31_D35</strain>
    </source>
</reference>
<evidence type="ECO:0000256" key="12">
    <source>
        <dbReference type="PIRSR" id="PIRSR005894-1"/>
    </source>
</evidence>
<dbReference type="AlphaFoldDB" id="A0A2K8KTI8"/>
<evidence type="ECO:0000259" key="14">
    <source>
        <dbReference type="Pfam" id="PF00462"/>
    </source>
</evidence>
<evidence type="ECO:0000256" key="7">
    <source>
        <dbReference type="ARBA" id="ARBA00022723"/>
    </source>
</evidence>
<accession>A0A2K8KTI8</accession>
<feature type="binding site" evidence="13">
    <location>
        <position position="42"/>
    </location>
    <ligand>
        <name>[2Fe-2S] cluster</name>
        <dbReference type="ChEBI" id="CHEBI:190135"/>
        <note>ligand shared between dimeric partners</note>
    </ligand>
</feature>
<evidence type="ECO:0000313" key="16">
    <source>
        <dbReference type="Proteomes" id="UP000229757"/>
    </source>
</evidence>
<evidence type="ECO:0000256" key="6">
    <source>
        <dbReference type="ARBA" id="ARBA00022714"/>
    </source>
</evidence>
<evidence type="ECO:0000256" key="2">
    <source>
        <dbReference type="ARBA" id="ARBA00004496"/>
    </source>
</evidence>
<protein>
    <recommendedName>
        <fullName evidence="11">Glutaredoxin</fullName>
    </recommendedName>
</protein>
<dbReference type="GO" id="GO:0051537">
    <property type="term" value="F:2 iron, 2 sulfur cluster binding"/>
    <property type="evidence" value="ECO:0007669"/>
    <property type="project" value="UniProtKB-KW"/>
</dbReference>
<feature type="binding site" evidence="12">
    <location>
        <position position="34"/>
    </location>
    <ligand>
        <name>glutathione</name>
        <dbReference type="ChEBI" id="CHEBI:57925"/>
    </ligand>
</feature>
<dbReference type="SUPFAM" id="SSF52833">
    <property type="entry name" value="Thioredoxin-like"/>
    <property type="match status" value="1"/>
</dbReference>
<keyword evidence="5" id="KW-0963">Cytoplasm</keyword>
<evidence type="ECO:0000256" key="4">
    <source>
        <dbReference type="ARBA" id="ARBA00011738"/>
    </source>
</evidence>
<dbReference type="InterPro" id="IPR036249">
    <property type="entry name" value="Thioredoxin-like_sf"/>
</dbReference>
<dbReference type="EMBL" id="CP011797">
    <property type="protein sequence ID" value="ATX76216.1"/>
    <property type="molecule type" value="Genomic_DNA"/>
</dbReference>
<dbReference type="Gene3D" id="3.40.30.10">
    <property type="entry name" value="Glutaredoxin"/>
    <property type="match status" value="1"/>
</dbReference>
<gene>
    <name evidence="15" type="ORF">REIFOR_01063</name>
</gene>
<dbReference type="NCBIfam" id="TIGR00365">
    <property type="entry name" value="Grx4 family monothiol glutaredoxin"/>
    <property type="match status" value="1"/>
</dbReference>
<dbReference type="PROSITE" id="PS51354">
    <property type="entry name" value="GLUTAREDOXIN_2"/>
    <property type="match status" value="1"/>
</dbReference>
<feature type="binding site" evidence="12">
    <location>
        <position position="71"/>
    </location>
    <ligand>
        <name>glutathione</name>
        <dbReference type="ChEBI" id="CHEBI:57925"/>
    </ligand>
</feature>
<evidence type="ECO:0000256" key="3">
    <source>
        <dbReference type="ARBA" id="ARBA00009630"/>
    </source>
</evidence>